<keyword evidence="6" id="KW-1185">Reference proteome</keyword>
<evidence type="ECO:0000256" key="2">
    <source>
        <dbReference type="ARBA" id="ARBA00023125"/>
    </source>
</evidence>
<evidence type="ECO:0000259" key="4">
    <source>
        <dbReference type="PROSITE" id="PS01124"/>
    </source>
</evidence>
<dbReference type="SUPFAM" id="SSF46689">
    <property type="entry name" value="Homeodomain-like"/>
    <property type="match status" value="2"/>
</dbReference>
<keyword evidence="3" id="KW-0804">Transcription</keyword>
<name>A0ABY7WDR0_9SPHI</name>
<dbReference type="EMBL" id="CP117880">
    <property type="protein sequence ID" value="WDF67328.1"/>
    <property type="molecule type" value="Genomic_DNA"/>
</dbReference>
<dbReference type="PROSITE" id="PS01124">
    <property type="entry name" value="HTH_ARAC_FAMILY_2"/>
    <property type="match status" value="1"/>
</dbReference>
<gene>
    <name evidence="5" type="ORF">PQ465_13540</name>
</gene>
<accession>A0ABY7WDR0</accession>
<reference evidence="5 6" key="1">
    <citation type="submission" date="2023-02" db="EMBL/GenBank/DDBJ databases">
        <title>Genome sequence of Sphingobacterium sp. KACC 22765.</title>
        <authorList>
            <person name="Kim S."/>
            <person name="Heo J."/>
            <person name="Kwon S.-W."/>
        </authorList>
    </citation>
    <scope>NUCLEOTIDE SEQUENCE [LARGE SCALE GENOMIC DNA]</scope>
    <source>
        <strain evidence="5 6">KACC 22765</strain>
    </source>
</reference>
<evidence type="ECO:0000256" key="3">
    <source>
        <dbReference type="ARBA" id="ARBA00023163"/>
    </source>
</evidence>
<evidence type="ECO:0000256" key="1">
    <source>
        <dbReference type="ARBA" id="ARBA00023015"/>
    </source>
</evidence>
<proteinExistence type="predicted"/>
<dbReference type="InterPro" id="IPR009057">
    <property type="entry name" value="Homeodomain-like_sf"/>
</dbReference>
<dbReference type="InterPro" id="IPR003313">
    <property type="entry name" value="AraC-bd"/>
</dbReference>
<dbReference type="Gene3D" id="2.60.120.280">
    <property type="entry name" value="Regulatory protein AraC"/>
    <property type="match status" value="1"/>
</dbReference>
<organism evidence="5 6">
    <name type="scientific">Sphingobacterium oryzagri</name>
    <dbReference type="NCBI Taxonomy" id="3025669"/>
    <lineage>
        <taxon>Bacteria</taxon>
        <taxon>Pseudomonadati</taxon>
        <taxon>Bacteroidota</taxon>
        <taxon>Sphingobacteriia</taxon>
        <taxon>Sphingobacteriales</taxon>
        <taxon>Sphingobacteriaceae</taxon>
        <taxon>Sphingobacterium</taxon>
    </lineage>
</organism>
<sequence length="299" mass="34953">MNHTKGEGFNGEKAIITPYVIRDMQAGNAITKQLYVTHIGYYPQARHHFRERQRGTPENILIYCESGAGWITFAGERYDLRESQFFILPANEPHAYGADERNPWSIYWIHFLGDNVPMFASLMGKLNSLSLEKGEQSNSRIKLFDKIFDNLSMGYAYENLEYATFCLMYFLSSLKYIAQYEESIKTPSEDIIQRSIYFMRERVEKKITLKDIADAVGYSSTHLNALFVKGTSFSPMEYFNQLKIQRVCYYLQFSGLKIKEIAFKLGFYDPFHLSRAFVKEMQISPREYRKRYSVSHDAE</sequence>
<dbReference type="Pfam" id="PF02311">
    <property type="entry name" value="AraC_binding"/>
    <property type="match status" value="1"/>
</dbReference>
<keyword evidence="1" id="KW-0805">Transcription regulation</keyword>
<dbReference type="InterPro" id="IPR018060">
    <property type="entry name" value="HTH_AraC"/>
</dbReference>
<dbReference type="Gene3D" id="1.10.10.60">
    <property type="entry name" value="Homeodomain-like"/>
    <property type="match status" value="2"/>
</dbReference>
<dbReference type="InterPro" id="IPR037923">
    <property type="entry name" value="HTH-like"/>
</dbReference>
<dbReference type="PANTHER" id="PTHR43280">
    <property type="entry name" value="ARAC-FAMILY TRANSCRIPTIONAL REGULATOR"/>
    <property type="match status" value="1"/>
</dbReference>
<dbReference type="CDD" id="cd06986">
    <property type="entry name" value="cupin_MmsR-like_N"/>
    <property type="match status" value="1"/>
</dbReference>
<keyword evidence="2" id="KW-0238">DNA-binding</keyword>
<dbReference type="SMART" id="SM00342">
    <property type="entry name" value="HTH_ARAC"/>
    <property type="match status" value="1"/>
</dbReference>
<dbReference type="PANTHER" id="PTHR43280:SF30">
    <property type="entry name" value="MMSAB OPERON REGULATORY PROTEIN"/>
    <property type="match status" value="1"/>
</dbReference>
<dbReference type="RefSeq" id="WP_274266058.1">
    <property type="nucleotide sequence ID" value="NZ_CP117880.1"/>
</dbReference>
<dbReference type="PROSITE" id="PS00041">
    <property type="entry name" value="HTH_ARAC_FAMILY_1"/>
    <property type="match status" value="1"/>
</dbReference>
<dbReference type="Proteomes" id="UP001221558">
    <property type="component" value="Chromosome"/>
</dbReference>
<evidence type="ECO:0000313" key="6">
    <source>
        <dbReference type="Proteomes" id="UP001221558"/>
    </source>
</evidence>
<dbReference type="Pfam" id="PF12833">
    <property type="entry name" value="HTH_18"/>
    <property type="match status" value="1"/>
</dbReference>
<evidence type="ECO:0000313" key="5">
    <source>
        <dbReference type="EMBL" id="WDF67328.1"/>
    </source>
</evidence>
<protein>
    <submittedName>
        <fullName evidence="5">AraC family transcriptional regulator</fullName>
    </submittedName>
</protein>
<feature type="domain" description="HTH araC/xylS-type" evidence="4">
    <location>
        <begin position="193"/>
        <end position="291"/>
    </location>
</feature>
<dbReference type="InterPro" id="IPR018062">
    <property type="entry name" value="HTH_AraC-typ_CS"/>
</dbReference>
<dbReference type="SUPFAM" id="SSF51215">
    <property type="entry name" value="Regulatory protein AraC"/>
    <property type="match status" value="1"/>
</dbReference>